<evidence type="ECO:0000256" key="1">
    <source>
        <dbReference type="ARBA" id="ARBA00002684"/>
    </source>
</evidence>
<comment type="function">
    <text evidence="1">Component of the type II secretion system inner membrane complex required for the energy-dependent secretion of extracellular factors such as proteases and toxins from the periplasm.</text>
</comment>
<evidence type="ECO:0000256" key="15">
    <source>
        <dbReference type="SAM" id="Phobius"/>
    </source>
</evidence>
<dbReference type="InterPro" id="IPR003004">
    <property type="entry name" value="GspF/PilC"/>
</dbReference>
<feature type="domain" description="Type II secretion system protein GspF" evidence="16">
    <location>
        <begin position="75"/>
        <end position="197"/>
    </location>
</feature>
<keyword evidence="9" id="KW-0106">Calcium</keyword>
<feature type="transmembrane region" description="Helical" evidence="15">
    <location>
        <begin position="258"/>
        <end position="277"/>
    </location>
</feature>
<evidence type="ECO:0000256" key="4">
    <source>
        <dbReference type="ARBA" id="ARBA00022448"/>
    </source>
</evidence>
<keyword evidence="11 15" id="KW-1133">Transmembrane helix</keyword>
<evidence type="ECO:0000256" key="7">
    <source>
        <dbReference type="ARBA" id="ARBA00022692"/>
    </source>
</evidence>
<dbReference type="Pfam" id="PF00482">
    <property type="entry name" value="T2SSF"/>
    <property type="match status" value="2"/>
</dbReference>
<dbReference type="STRING" id="927083.DB32_001064"/>
<keyword evidence="7 14" id="KW-0812">Transmembrane</keyword>
<evidence type="ECO:0000313" key="18">
    <source>
        <dbReference type="Proteomes" id="UP000034883"/>
    </source>
</evidence>
<evidence type="ECO:0000259" key="16">
    <source>
        <dbReference type="Pfam" id="PF00482"/>
    </source>
</evidence>
<comment type="subcellular location">
    <subcellularLocation>
        <location evidence="2">Cell inner membrane</location>
        <topology evidence="2">Multi-pass membrane protein</topology>
    </subcellularLocation>
    <subcellularLocation>
        <location evidence="14">Cell membrane</location>
        <topology evidence="14">Multi-pass membrane protein</topology>
    </subcellularLocation>
</comment>
<dbReference type="PANTHER" id="PTHR30012">
    <property type="entry name" value="GENERAL SECRETION PATHWAY PROTEIN"/>
    <property type="match status" value="1"/>
</dbReference>
<accession>A0A0F6W072</accession>
<evidence type="ECO:0000256" key="11">
    <source>
        <dbReference type="ARBA" id="ARBA00022989"/>
    </source>
</evidence>
<evidence type="ECO:0000256" key="6">
    <source>
        <dbReference type="ARBA" id="ARBA00022519"/>
    </source>
</evidence>
<dbReference type="InterPro" id="IPR011850">
    <property type="entry name" value="T2SS_GspF"/>
</dbReference>
<dbReference type="InterPro" id="IPR042094">
    <property type="entry name" value="T2SS_GspF_sf"/>
</dbReference>
<keyword evidence="5" id="KW-1003">Cell membrane</keyword>
<evidence type="ECO:0000256" key="9">
    <source>
        <dbReference type="ARBA" id="ARBA00022837"/>
    </source>
</evidence>
<dbReference type="Gene3D" id="1.20.81.30">
    <property type="entry name" value="Type II secretion system (T2SS), domain F"/>
    <property type="match status" value="2"/>
</dbReference>
<dbReference type="GO" id="GO:0015628">
    <property type="term" value="P:protein secretion by the type II secretion system"/>
    <property type="evidence" value="ECO:0007669"/>
    <property type="project" value="InterPro"/>
</dbReference>
<dbReference type="OrthoDB" id="9805682at2"/>
<dbReference type="FunFam" id="1.20.81.30:FF:000001">
    <property type="entry name" value="Type II secretion system protein F"/>
    <property type="match status" value="2"/>
</dbReference>
<proteinExistence type="inferred from homology"/>
<dbReference type="PROSITE" id="PS00874">
    <property type="entry name" value="T2SP_F"/>
    <property type="match status" value="1"/>
</dbReference>
<gene>
    <name evidence="17" type="ORF">DB32_001064</name>
</gene>
<keyword evidence="6" id="KW-0997">Cell inner membrane</keyword>
<evidence type="ECO:0000256" key="10">
    <source>
        <dbReference type="ARBA" id="ARBA00022927"/>
    </source>
</evidence>
<keyword evidence="10" id="KW-0653">Protein transport</keyword>
<keyword evidence="4 14" id="KW-0813">Transport</keyword>
<comment type="similarity">
    <text evidence="3 14">Belongs to the GSP F family.</text>
</comment>
<evidence type="ECO:0000256" key="13">
    <source>
        <dbReference type="ARBA" id="ARBA00030750"/>
    </source>
</evidence>
<evidence type="ECO:0000256" key="14">
    <source>
        <dbReference type="RuleBase" id="RU003923"/>
    </source>
</evidence>
<reference evidence="17 18" key="1">
    <citation type="submission" date="2015-03" db="EMBL/GenBank/DDBJ databases">
        <title>Genome assembly of Sandaracinus amylolyticus DSM 53668.</title>
        <authorList>
            <person name="Sharma G."/>
            <person name="Subramanian S."/>
        </authorList>
    </citation>
    <scope>NUCLEOTIDE SEQUENCE [LARGE SCALE GENOMIC DNA]</scope>
    <source>
        <strain evidence="17 18">DSM 53668</strain>
    </source>
</reference>
<dbReference type="InterPro" id="IPR001992">
    <property type="entry name" value="T2SS_GspF/T4SS_PilC_CS"/>
</dbReference>
<dbReference type="PRINTS" id="PR00812">
    <property type="entry name" value="BCTERIALGSPF"/>
</dbReference>
<feature type="transmembrane region" description="Helical" evidence="15">
    <location>
        <begin position="173"/>
        <end position="196"/>
    </location>
</feature>
<evidence type="ECO:0000256" key="2">
    <source>
        <dbReference type="ARBA" id="ARBA00004429"/>
    </source>
</evidence>
<sequence length="409" mass="45079">MAVYVWRGIASASGKEVKGVRDADNVRALRTVLRKDGVILTQALEESEAKKKTAREVDFGRFFRRVSALDVAMMTRQLATLLKSGVPLVESMSALIDQLENPELKNALTQTRDKVNEGSSLADALKAHPAIFSSLFVNMVAAGEASGTLETVLGRLAEFLEAQSKLKNKVSSALAYPAFMVLMSMATVGIMMVVVVPKVTSIFESFEQALPWYTRLLIFTSDVFIGYWWLLTLIAIGGFYGWRRWVSTTEGRSKWDRWLLGLPLFGKLFLMVAVSRFSRTLSTLLKSGVPILQAMDITKNVLGNVELQRVVEEATGSIREGESIAVPLKRSGRFPPIVTHMIAIGERSGQLEEMLENVAVAYDNQVETRVQGMTSLLEPMMIVLMGGISAGIAFSILMPLMSINEFIAN</sequence>
<evidence type="ECO:0000256" key="5">
    <source>
        <dbReference type="ARBA" id="ARBA00022475"/>
    </source>
</evidence>
<dbReference type="KEGG" id="samy:DB32_001064"/>
<feature type="transmembrane region" description="Helical" evidence="15">
    <location>
        <begin position="380"/>
        <end position="400"/>
    </location>
</feature>
<dbReference type="NCBIfam" id="TIGR02120">
    <property type="entry name" value="GspF"/>
    <property type="match status" value="1"/>
</dbReference>
<evidence type="ECO:0000256" key="8">
    <source>
        <dbReference type="ARBA" id="ARBA00022723"/>
    </source>
</evidence>
<dbReference type="Proteomes" id="UP000034883">
    <property type="component" value="Chromosome"/>
</dbReference>
<keyword evidence="12 15" id="KW-0472">Membrane</keyword>
<keyword evidence="18" id="KW-1185">Reference proteome</keyword>
<dbReference type="InterPro" id="IPR018076">
    <property type="entry name" value="T2SS_GspF_dom"/>
</dbReference>
<dbReference type="GO" id="GO:0046872">
    <property type="term" value="F:metal ion binding"/>
    <property type="evidence" value="ECO:0007669"/>
    <property type="project" value="UniProtKB-KW"/>
</dbReference>
<dbReference type="AlphaFoldDB" id="A0A0F6W072"/>
<feature type="transmembrane region" description="Helical" evidence="15">
    <location>
        <begin position="216"/>
        <end position="237"/>
    </location>
</feature>
<dbReference type="RefSeq" id="WP_053231322.1">
    <property type="nucleotide sequence ID" value="NZ_CP011125.1"/>
</dbReference>
<keyword evidence="8" id="KW-0479">Metal-binding</keyword>
<name>A0A0F6W072_9BACT</name>
<evidence type="ECO:0000256" key="3">
    <source>
        <dbReference type="ARBA" id="ARBA00005745"/>
    </source>
</evidence>
<protein>
    <recommendedName>
        <fullName evidence="13">General secretion pathway protein F</fullName>
    </recommendedName>
</protein>
<dbReference type="GO" id="GO:0005886">
    <property type="term" value="C:plasma membrane"/>
    <property type="evidence" value="ECO:0007669"/>
    <property type="project" value="UniProtKB-SubCell"/>
</dbReference>
<dbReference type="GO" id="GO:0015627">
    <property type="term" value="C:type II protein secretion system complex"/>
    <property type="evidence" value="ECO:0007669"/>
    <property type="project" value="InterPro"/>
</dbReference>
<evidence type="ECO:0000256" key="12">
    <source>
        <dbReference type="ARBA" id="ARBA00023136"/>
    </source>
</evidence>
<feature type="domain" description="Type II secretion system protein GspF" evidence="16">
    <location>
        <begin position="277"/>
        <end position="399"/>
    </location>
</feature>
<dbReference type="EMBL" id="CP011125">
    <property type="protein sequence ID" value="AKF03915.1"/>
    <property type="molecule type" value="Genomic_DNA"/>
</dbReference>
<dbReference type="PANTHER" id="PTHR30012:SF0">
    <property type="entry name" value="TYPE II SECRETION SYSTEM PROTEIN F-RELATED"/>
    <property type="match status" value="1"/>
</dbReference>
<organism evidence="17 18">
    <name type="scientific">Sandaracinus amylolyticus</name>
    <dbReference type="NCBI Taxonomy" id="927083"/>
    <lineage>
        <taxon>Bacteria</taxon>
        <taxon>Pseudomonadati</taxon>
        <taxon>Myxococcota</taxon>
        <taxon>Polyangia</taxon>
        <taxon>Polyangiales</taxon>
        <taxon>Sandaracinaceae</taxon>
        <taxon>Sandaracinus</taxon>
    </lineage>
</organism>
<evidence type="ECO:0000313" key="17">
    <source>
        <dbReference type="EMBL" id="AKF03915.1"/>
    </source>
</evidence>